<dbReference type="Proteomes" id="UP000323671">
    <property type="component" value="Chromosome"/>
</dbReference>
<dbReference type="GO" id="GO:0046872">
    <property type="term" value="F:metal ion binding"/>
    <property type="evidence" value="ECO:0007669"/>
    <property type="project" value="UniProtKB-KW"/>
</dbReference>
<dbReference type="NCBIfam" id="TIGR02481">
    <property type="entry name" value="hemeryth_dom"/>
    <property type="match status" value="1"/>
</dbReference>
<dbReference type="AlphaFoldDB" id="A0A5C1EBP2"/>
<evidence type="ECO:0000256" key="4">
    <source>
        <dbReference type="ARBA" id="ARBA00023004"/>
    </source>
</evidence>
<proteinExistence type="inferred from homology"/>
<gene>
    <name evidence="6" type="ORF">OTERR_28260</name>
</gene>
<dbReference type="GO" id="GO:0005344">
    <property type="term" value="F:oxygen carrier activity"/>
    <property type="evidence" value="ECO:0007669"/>
    <property type="project" value="UniProtKB-KW"/>
</dbReference>
<evidence type="ECO:0000256" key="3">
    <source>
        <dbReference type="ARBA" id="ARBA00022723"/>
    </source>
</evidence>
<protein>
    <submittedName>
        <fullName evidence="6">Hemerythrin</fullName>
    </submittedName>
</protein>
<dbReference type="InterPro" id="IPR035938">
    <property type="entry name" value="Hemerythrin-like_sf"/>
</dbReference>
<dbReference type="InterPro" id="IPR016131">
    <property type="entry name" value="Haemerythrin_Fe_BS"/>
</dbReference>
<dbReference type="NCBIfam" id="NF033749">
    <property type="entry name" value="bact_hemeryth"/>
    <property type="match status" value="1"/>
</dbReference>
<dbReference type="PROSITE" id="PS00550">
    <property type="entry name" value="HEMERYTHRINS"/>
    <property type="match status" value="1"/>
</dbReference>
<comment type="similarity">
    <text evidence="1">Belongs to the hemerythrin family.</text>
</comment>
<name>A0A5C1EBP2_9RHOO</name>
<dbReference type="InterPro" id="IPR012312">
    <property type="entry name" value="Hemerythrin-like"/>
</dbReference>
<reference evidence="6 7" key="1">
    <citation type="submission" date="2017-07" db="EMBL/GenBank/DDBJ databases">
        <title>Complete genome sequence of Oryzomicrobium terrae TPP412.</title>
        <authorList>
            <person name="Chiu L.-W."/>
            <person name="Lo K.-J."/>
            <person name="Tsai Y.-M."/>
            <person name="Lin S.-S."/>
            <person name="Kuo C.-H."/>
            <person name="Liu C.-T."/>
        </authorList>
    </citation>
    <scope>NUCLEOTIDE SEQUENCE [LARGE SCALE GENOMIC DNA]</scope>
    <source>
        <strain evidence="6 7">TPP412</strain>
    </source>
</reference>
<dbReference type="RefSeq" id="WP_054620311.1">
    <property type="nucleotide sequence ID" value="NZ_CP022579.1"/>
</dbReference>
<keyword evidence="3" id="KW-0479">Metal-binding</keyword>
<evidence type="ECO:0000256" key="1">
    <source>
        <dbReference type="ARBA" id="ARBA00010587"/>
    </source>
</evidence>
<dbReference type="PANTHER" id="PTHR37164">
    <property type="entry name" value="BACTERIOHEMERYTHRIN"/>
    <property type="match status" value="1"/>
</dbReference>
<dbReference type="PANTHER" id="PTHR37164:SF1">
    <property type="entry name" value="BACTERIOHEMERYTHRIN"/>
    <property type="match status" value="1"/>
</dbReference>
<dbReference type="EMBL" id="CP022579">
    <property type="protein sequence ID" value="QEL66302.1"/>
    <property type="molecule type" value="Genomic_DNA"/>
</dbReference>
<dbReference type="Gene3D" id="1.20.120.50">
    <property type="entry name" value="Hemerythrin-like"/>
    <property type="match status" value="1"/>
</dbReference>
<dbReference type="CDD" id="cd12107">
    <property type="entry name" value="Hemerythrin"/>
    <property type="match status" value="1"/>
</dbReference>
<dbReference type="InterPro" id="IPR012827">
    <property type="entry name" value="Hemerythrin_metal-bd"/>
</dbReference>
<keyword evidence="4" id="KW-0408">Iron</keyword>
<organism evidence="6 7">
    <name type="scientific">Oryzomicrobium terrae</name>
    <dbReference type="NCBI Taxonomy" id="1735038"/>
    <lineage>
        <taxon>Bacteria</taxon>
        <taxon>Pseudomonadati</taxon>
        <taxon>Pseudomonadota</taxon>
        <taxon>Betaproteobacteria</taxon>
        <taxon>Rhodocyclales</taxon>
        <taxon>Rhodocyclaceae</taxon>
        <taxon>Oryzomicrobium</taxon>
    </lineage>
</organism>
<evidence type="ECO:0000313" key="7">
    <source>
        <dbReference type="Proteomes" id="UP000323671"/>
    </source>
</evidence>
<dbReference type="Pfam" id="PF01814">
    <property type="entry name" value="Hemerythrin"/>
    <property type="match status" value="1"/>
</dbReference>
<evidence type="ECO:0000259" key="5">
    <source>
        <dbReference type="Pfam" id="PF01814"/>
    </source>
</evidence>
<keyword evidence="2" id="KW-0561">Oxygen transport</keyword>
<dbReference type="InterPro" id="IPR050669">
    <property type="entry name" value="Hemerythrin"/>
</dbReference>
<keyword evidence="7" id="KW-1185">Reference proteome</keyword>
<dbReference type="KEGG" id="otr:OTERR_28260"/>
<sequence>MSARDGAIVAWQDSYSVGMEEIDAQHQALFSTINRLWAVLVGGKEAPGEVLGLIEELERYTVAHFSAEETFMERAGYPGLAAHRALHAQFVQRIAAERQSASQGRRLSLDLLHFLKDWLVEHILVQDQQYAAYCRENKARSSGLSGLFKRFWA</sequence>
<accession>A0A5C1EBP2</accession>
<keyword evidence="2" id="KW-0813">Transport</keyword>
<evidence type="ECO:0000256" key="2">
    <source>
        <dbReference type="ARBA" id="ARBA00022621"/>
    </source>
</evidence>
<evidence type="ECO:0000313" key="6">
    <source>
        <dbReference type="EMBL" id="QEL66302.1"/>
    </source>
</evidence>
<feature type="domain" description="Hemerythrin-like" evidence="5">
    <location>
        <begin position="19"/>
        <end position="132"/>
    </location>
</feature>
<dbReference type="SUPFAM" id="SSF47188">
    <property type="entry name" value="Hemerythrin-like"/>
    <property type="match status" value="1"/>
</dbReference>